<evidence type="ECO:0000313" key="1">
    <source>
        <dbReference type="EMBL" id="POG11942.1"/>
    </source>
</evidence>
<sequence length="63" mass="7607">MSKNCNSCKWLEWVDGESESDTGFTCNKRHQQMWADGREQELLDNLERDDYRARYKRCFEPEA</sequence>
<dbReference type="RefSeq" id="WP_103445404.1">
    <property type="nucleotide sequence ID" value="NZ_MINH01000016.1"/>
</dbReference>
<dbReference type="EMBL" id="MINH01000016">
    <property type="protein sequence ID" value="POG11942.1"/>
    <property type="molecule type" value="Genomic_DNA"/>
</dbReference>
<proteinExistence type="predicted"/>
<organism evidence="1 2">
    <name type="scientific">Pseudomonas putida</name>
    <name type="common">Arthrobacter siderocapsulatus</name>
    <dbReference type="NCBI Taxonomy" id="303"/>
    <lineage>
        <taxon>Bacteria</taxon>
        <taxon>Pseudomonadati</taxon>
        <taxon>Pseudomonadota</taxon>
        <taxon>Gammaproteobacteria</taxon>
        <taxon>Pseudomonadales</taxon>
        <taxon>Pseudomonadaceae</taxon>
        <taxon>Pseudomonas</taxon>
    </lineage>
</organism>
<dbReference type="AlphaFoldDB" id="A0A2S3XA08"/>
<reference evidence="1 2" key="1">
    <citation type="submission" date="2016-08" db="EMBL/GenBank/DDBJ databases">
        <authorList>
            <person name="Seilhamer J.J."/>
        </authorList>
    </citation>
    <scope>NUCLEOTIDE SEQUENCE [LARGE SCALE GENOMIC DNA]</scope>
    <source>
        <strain evidence="1 2">KH-21-114</strain>
    </source>
</reference>
<name>A0A2S3XA08_PSEPU</name>
<reference evidence="1 2" key="2">
    <citation type="submission" date="2018-03" db="EMBL/GenBank/DDBJ databases">
        <title>Draft genome of Pseudomonas putida strain KH-21-114.</title>
        <authorList>
            <person name="Yoshizawa S."/>
            <person name="Khan N.H."/>
            <person name="Nishimura M."/>
            <person name="Chiura H.X."/>
            <person name="Ogura Y."/>
            <person name="Hayashi T."/>
            <person name="Kogure K."/>
        </authorList>
    </citation>
    <scope>NUCLEOTIDE SEQUENCE [LARGE SCALE GENOMIC DNA]</scope>
    <source>
        <strain evidence="1 2">KH-21-114</strain>
    </source>
</reference>
<dbReference type="Proteomes" id="UP000237230">
    <property type="component" value="Unassembled WGS sequence"/>
</dbReference>
<comment type="caution">
    <text evidence="1">The sequence shown here is derived from an EMBL/GenBank/DDBJ whole genome shotgun (WGS) entry which is preliminary data.</text>
</comment>
<gene>
    <name evidence="1" type="ORF">BGP84_01300</name>
</gene>
<dbReference type="OrthoDB" id="7064532at2"/>
<protein>
    <submittedName>
        <fullName evidence="1">Uncharacterized protein</fullName>
    </submittedName>
</protein>
<accession>A0A2S3XA08</accession>
<evidence type="ECO:0000313" key="2">
    <source>
        <dbReference type="Proteomes" id="UP000237230"/>
    </source>
</evidence>